<proteinExistence type="predicted"/>
<dbReference type="HOGENOM" id="CLU_3070932_0_0_1"/>
<evidence type="ECO:0000313" key="2">
    <source>
        <dbReference type="Proteomes" id="UP000001292"/>
    </source>
</evidence>
<dbReference type="EMBL" id="CH480815">
    <property type="protein sequence ID" value="EDW42834.1"/>
    <property type="molecule type" value="Genomic_DNA"/>
</dbReference>
<sequence>MVSMQFVLQPLPGSDDQFIESRPLVTVPATYVPVGAHIPSRGCSTGQEQKSHN</sequence>
<dbReference type="AlphaFoldDB" id="B4HJV0"/>
<keyword evidence="2" id="KW-1185">Reference proteome</keyword>
<organism evidence="2">
    <name type="scientific">Drosophila sechellia</name>
    <name type="common">Fruit fly</name>
    <dbReference type="NCBI Taxonomy" id="7238"/>
    <lineage>
        <taxon>Eukaryota</taxon>
        <taxon>Metazoa</taxon>
        <taxon>Ecdysozoa</taxon>
        <taxon>Arthropoda</taxon>
        <taxon>Hexapoda</taxon>
        <taxon>Insecta</taxon>
        <taxon>Pterygota</taxon>
        <taxon>Neoptera</taxon>
        <taxon>Endopterygota</taxon>
        <taxon>Diptera</taxon>
        <taxon>Brachycera</taxon>
        <taxon>Muscomorpha</taxon>
        <taxon>Ephydroidea</taxon>
        <taxon>Drosophilidae</taxon>
        <taxon>Drosophila</taxon>
        <taxon>Sophophora</taxon>
    </lineage>
</organism>
<accession>B4HJV0</accession>
<dbReference type="Proteomes" id="UP000001292">
    <property type="component" value="Unassembled WGS sequence"/>
</dbReference>
<gene>
    <name evidence="1" type="primary">Dsec\GM26226</name>
    <name evidence="1" type="ORF">Dsec_GM26226</name>
</gene>
<protein>
    <submittedName>
        <fullName evidence="1">GM26226</fullName>
    </submittedName>
</protein>
<name>B4HJV0_DROSE</name>
<reference evidence="1 2" key="1">
    <citation type="journal article" date="2007" name="Nature">
        <title>Evolution of genes and genomes on the Drosophila phylogeny.</title>
        <authorList>
            <consortium name="Drosophila 12 Genomes Consortium"/>
            <person name="Clark A.G."/>
            <person name="Eisen M.B."/>
            <person name="Smith D.R."/>
            <person name="Bergman C.M."/>
            <person name="Oliver B."/>
            <person name="Markow T.A."/>
            <person name="Kaufman T.C."/>
            <person name="Kellis M."/>
            <person name="Gelbart W."/>
            <person name="Iyer V.N."/>
            <person name="Pollard D.A."/>
            <person name="Sackton T.B."/>
            <person name="Larracuente A.M."/>
            <person name="Singh N.D."/>
            <person name="Abad J.P."/>
            <person name="Abt D.N."/>
            <person name="Adryan B."/>
            <person name="Aguade M."/>
            <person name="Akashi H."/>
            <person name="Anderson W.W."/>
            <person name="Aquadro C.F."/>
            <person name="Ardell D.H."/>
            <person name="Arguello R."/>
            <person name="Artieri C.G."/>
            <person name="Barbash D.A."/>
            <person name="Barker D."/>
            <person name="Barsanti P."/>
            <person name="Batterham P."/>
            <person name="Batzoglou S."/>
            <person name="Begun D."/>
            <person name="Bhutkar A."/>
            <person name="Blanco E."/>
            <person name="Bosak S.A."/>
            <person name="Bradley R.K."/>
            <person name="Brand A.D."/>
            <person name="Brent M.R."/>
            <person name="Brooks A.N."/>
            <person name="Brown R.H."/>
            <person name="Butlin R.K."/>
            <person name="Caggese C."/>
            <person name="Calvi B.R."/>
            <person name="Bernardo de Carvalho A."/>
            <person name="Caspi A."/>
            <person name="Castrezana S."/>
            <person name="Celniker S.E."/>
            <person name="Chang J.L."/>
            <person name="Chapple C."/>
            <person name="Chatterji S."/>
            <person name="Chinwalla A."/>
            <person name="Civetta A."/>
            <person name="Clifton S.W."/>
            <person name="Comeron J.M."/>
            <person name="Costello J.C."/>
            <person name="Coyne J.A."/>
            <person name="Daub J."/>
            <person name="David R.G."/>
            <person name="Delcher A.L."/>
            <person name="Delehaunty K."/>
            <person name="Do C.B."/>
            <person name="Ebling H."/>
            <person name="Edwards K."/>
            <person name="Eickbush T."/>
            <person name="Evans J.D."/>
            <person name="Filipski A."/>
            <person name="Findeiss S."/>
            <person name="Freyhult E."/>
            <person name="Fulton L."/>
            <person name="Fulton R."/>
            <person name="Garcia A.C."/>
            <person name="Gardiner A."/>
            <person name="Garfield D.A."/>
            <person name="Garvin B.E."/>
            <person name="Gibson G."/>
            <person name="Gilbert D."/>
            <person name="Gnerre S."/>
            <person name="Godfrey J."/>
            <person name="Good R."/>
            <person name="Gotea V."/>
            <person name="Gravely B."/>
            <person name="Greenberg A.J."/>
            <person name="Griffiths-Jones S."/>
            <person name="Gross S."/>
            <person name="Guigo R."/>
            <person name="Gustafson E.A."/>
            <person name="Haerty W."/>
            <person name="Hahn M.W."/>
            <person name="Halligan D.L."/>
            <person name="Halpern A.L."/>
            <person name="Halter G.M."/>
            <person name="Han M.V."/>
            <person name="Heger A."/>
            <person name="Hillier L."/>
            <person name="Hinrichs A.S."/>
            <person name="Holmes I."/>
            <person name="Hoskins R.A."/>
            <person name="Hubisz M.J."/>
            <person name="Hultmark D."/>
            <person name="Huntley M.A."/>
            <person name="Jaffe D.B."/>
            <person name="Jagadeeshan S."/>
            <person name="Jeck W.R."/>
            <person name="Johnson J."/>
            <person name="Jones C.D."/>
            <person name="Jordan W.C."/>
            <person name="Karpen G.H."/>
            <person name="Kataoka E."/>
            <person name="Keightley P.D."/>
            <person name="Kheradpour P."/>
            <person name="Kirkness E.F."/>
            <person name="Koerich L.B."/>
            <person name="Kristiansen K."/>
            <person name="Kudrna D."/>
            <person name="Kulathinal R.J."/>
            <person name="Kumar S."/>
            <person name="Kwok R."/>
            <person name="Lander E."/>
            <person name="Langley C.H."/>
            <person name="Lapoint R."/>
            <person name="Lazzaro B.P."/>
            <person name="Lee S.J."/>
            <person name="Levesque L."/>
            <person name="Li R."/>
            <person name="Lin C.F."/>
            <person name="Lin M.F."/>
            <person name="Lindblad-Toh K."/>
            <person name="Llopart A."/>
            <person name="Long M."/>
            <person name="Low L."/>
            <person name="Lozovsky E."/>
            <person name="Lu J."/>
            <person name="Luo M."/>
            <person name="Machado C.A."/>
            <person name="Makalowski W."/>
            <person name="Marzo M."/>
            <person name="Matsuda M."/>
            <person name="Matzkin L."/>
            <person name="McAllister B."/>
            <person name="McBride C.S."/>
            <person name="McKernan B."/>
            <person name="McKernan K."/>
            <person name="Mendez-Lago M."/>
            <person name="Minx P."/>
            <person name="Mollenhauer M.U."/>
            <person name="Montooth K."/>
            <person name="Mount S.M."/>
            <person name="Mu X."/>
            <person name="Myers E."/>
            <person name="Negre B."/>
            <person name="Newfeld S."/>
            <person name="Nielsen R."/>
            <person name="Noor M.A."/>
            <person name="O'Grady P."/>
            <person name="Pachter L."/>
            <person name="Papaceit M."/>
            <person name="Parisi M.J."/>
            <person name="Parisi M."/>
            <person name="Parts L."/>
            <person name="Pedersen J.S."/>
            <person name="Pesole G."/>
            <person name="Phillippy A.M."/>
            <person name="Ponting C.P."/>
            <person name="Pop M."/>
            <person name="Porcelli D."/>
            <person name="Powell J.R."/>
            <person name="Prohaska S."/>
            <person name="Pruitt K."/>
            <person name="Puig M."/>
            <person name="Quesneville H."/>
            <person name="Ram K.R."/>
            <person name="Rand D."/>
            <person name="Rasmussen M.D."/>
            <person name="Reed L.K."/>
            <person name="Reenan R."/>
            <person name="Reily A."/>
            <person name="Remington K.A."/>
            <person name="Rieger T.T."/>
            <person name="Ritchie M.G."/>
            <person name="Robin C."/>
            <person name="Rogers Y.H."/>
            <person name="Rohde C."/>
            <person name="Rozas J."/>
            <person name="Rubenfield M.J."/>
            <person name="Ruiz A."/>
            <person name="Russo S."/>
            <person name="Salzberg S.L."/>
            <person name="Sanchez-Gracia A."/>
            <person name="Saranga D.J."/>
            <person name="Sato H."/>
            <person name="Schaeffer S.W."/>
            <person name="Schatz M.C."/>
            <person name="Schlenke T."/>
            <person name="Schwartz R."/>
            <person name="Segarra C."/>
            <person name="Singh R.S."/>
            <person name="Sirot L."/>
            <person name="Sirota M."/>
            <person name="Sisneros N.B."/>
            <person name="Smith C.D."/>
            <person name="Smith T.F."/>
            <person name="Spieth J."/>
            <person name="Stage D.E."/>
            <person name="Stark A."/>
            <person name="Stephan W."/>
            <person name="Strausberg R.L."/>
            <person name="Strempel S."/>
            <person name="Sturgill D."/>
            <person name="Sutton G."/>
            <person name="Sutton G.G."/>
            <person name="Tao W."/>
            <person name="Teichmann S."/>
            <person name="Tobari Y.N."/>
            <person name="Tomimura Y."/>
            <person name="Tsolas J.M."/>
            <person name="Valente V.L."/>
            <person name="Venter E."/>
            <person name="Venter J.C."/>
            <person name="Vicario S."/>
            <person name="Vieira F.G."/>
            <person name="Vilella A.J."/>
            <person name="Villasante A."/>
            <person name="Walenz B."/>
            <person name="Wang J."/>
            <person name="Wasserman M."/>
            <person name="Watts T."/>
            <person name="Wilson D."/>
            <person name="Wilson R.K."/>
            <person name="Wing R.A."/>
            <person name="Wolfner M.F."/>
            <person name="Wong A."/>
            <person name="Wong G.K."/>
            <person name="Wu C.I."/>
            <person name="Wu G."/>
            <person name="Yamamoto D."/>
            <person name="Yang H.P."/>
            <person name="Yang S.P."/>
            <person name="Yorke J.A."/>
            <person name="Yoshida K."/>
            <person name="Zdobnov E."/>
            <person name="Zhang P."/>
            <person name="Zhang Y."/>
            <person name="Zimin A.V."/>
            <person name="Baldwin J."/>
            <person name="Abdouelleil A."/>
            <person name="Abdulkadir J."/>
            <person name="Abebe A."/>
            <person name="Abera B."/>
            <person name="Abreu J."/>
            <person name="Acer S.C."/>
            <person name="Aftuck L."/>
            <person name="Alexander A."/>
            <person name="An P."/>
            <person name="Anderson E."/>
            <person name="Anderson S."/>
            <person name="Arachi H."/>
            <person name="Azer M."/>
            <person name="Bachantsang P."/>
            <person name="Barry A."/>
            <person name="Bayul T."/>
            <person name="Berlin A."/>
            <person name="Bessette D."/>
            <person name="Bloom T."/>
            <person name="Blye J."/>
            <person name="Boguslavskiy L."/>
            <person name="Bonnet C."/>
            <person name="Boukhgalter B."/>
            <person name="Bourzgui I."/>
            <person name="Brown A."/>
            <person name="Cahill P."/>
            <person name="Channer S."/>
            <person name="Cheshatsang Y."/>
            <person name="Chuda L."/>
            <person name="Citroen M."/>
            <person name="Collymore A."/>
            <person name="Cooke P."/>
            <person name="Costello M."/>
            <person name="D'Aco K."/>
            <person name="Daza R."/>
            <person name="De Haan G."/>
            <person name="DeGray S."/>
            <person name="DeMaso C."/>
            <person name="Dhargay N."/>
            <person name="Dooley K."/>
            <person name="Dooley E."/>
            <person name="Doricent M."/>
            <person name="Dorje P."/>
            <person name="Dorjee K."/>
            <person name="Dupes A."/>
            <person name="Elong R."/>
            <person name="Falk J."/>
            <person name="Farina A."/>
            <person name="Faro S."/>
            <person name="Ferguson D."/>
            <person name="Fisher S."/>
            <person name="Foley C.D."/>
            <person name="Franke A."/>
            <person name="Friedrich D."/>
            <person name="Gadbois L."/>
            <person name="Gearin G."/>
            <person name="Gearin C.R."/>
            <person name="Giannoukos G."/>
            <person name="Goode T."/>
            <person name="Graham J."/>
            <person name="Grandbois E."/>
            <person name="Grewal S."/>
            <person name="Gyaltsen K."/>
            <person name="Hafez N."/>
            <person name="Hagos B."/>
            <person name="Hall J."/>
            <person name="Henson C."/>
            <person name="Hollinger A."/>
            <person name="Honan T."/>
            <person name="Huard M.D."/>
            <person name="Hughes L."/>
            <person name="Hurhula B."/>
            <person name="Husby M.E."/>
            <person name="Kamat A."/>
            <person name="Kanga B."/>
            <person name="Kashin S."/>
            <person name="Khazanovich D."/>
            <person name="Kisner P."/>
            <person name="Lance K."/>
            <person name="Lara M."/>
            <person name="Lee W."/>
            <person name="Lennon N."/>
            <person name="Letendre F."/>
            <person name="LeVine R."/>
            <person name="Lipovsky A."/>
            <person name="Liu X."/>
            <person name="Liu J."/>
            <person name="Liu S."/>
            <person name="Lokyitsang T."/>
            <person name="Lokyitsang Y."/>
            <person name="Lubonja R."/>
            <person name="Lui A."/>
            <person name="MacDonald P."/>
            <person name="Magnisalis V."/>
            <person name="Maru K."/>
            <person name="Matthews C."/>
            <person name="McCusker W."/>
            <person name="McDonough S."/>
            <person name="Mehta T."/>
            <person name="Meldrim J."/>
            <person name="Meneus L."/>
            <person name="Mihai O."/>
            <person name="Mihalev A."/>
            <person name="Mihova T."/>
            <person name="Mittelman R."/>
            <person name="Mlenga V."/>
            <person name="Montmayeur A."/>
            <person name="Mulrain L."/>
            <person name="Navidi A."/>
            <person name="Naylor J."/>
            <person name="Negash T."/>
            <person name="Nguyen T."/>
            <person name="Nguyen N."/>
            <person name="Nicol R."/>
            <person name="Norbu C."/>
            <person name="Norbu N."/>
            <person name="Novod N."/>
            <person name="O'Neill B."/>
            <person name="Osman S."/>
            <person name="Markiewicz E."/>
            <person name="Oyono O.L."/>
            <person name="Patti C."/>
            <person name="Phunkhang P."/>
            <person name="Pierre F."/>
            <person name="Priest M."/>
            <person name="Raghuraman S."/>
            <person name="Rege F."/>
            <person name="Reyes R."/>
            <person name="Rise C."/>
            <person name="Rogov P."/>
            <person name="Ross K."/>
            <person name="Ryan E."/>
            <person name="Settipalli S."/>
            <person name="Shea T."/>
            <person name="Sherpa N."/>
            <person name="Shi L."/>
            <person name="Shih D."/>
            <person name="Sparrow T."/>
            <person name="Spaulding J."/>
            <person name="Stalker J."/>
            <person name="Stange-Thomann N."/>
            <person name="Stavropoulos S."/>
            <person name="Stone C."/>
            <person name="Strader C."/>
            <person name="Tesfaye S."/>
            <person name="Thomson T."/>
            <person name="Thoulutsang Y."/>
            <person name="Thoulutsang D."/>
            <person name="Topham K."/>
            <person name="Topping I."/>
            <person name="Tsamla T."/>
            <person name="Vassiliev H."/>
            <person name="Vo A."/>
            <person name="Wangchuk T."/>
            <person name="Wangdi T."/>
            <person name="Weiand M."/>
            <person name="Wilkinson J."/>
            <person name="Wilson A."/>
            <person name="Yadav S."/>
            <person name="Young G."/>
            <person name="Yu Q."/>
            <person name="Zembek L."/>
            <person name="Zhong D."/>
            <person name="Zimmer A."/>
            <person name="Zwirko Z."/>
            <person name="Jaffe D.B."/>
            <person name="Alvarez P."/>
            <person name="Brockman W."/>
            <person name="Butler J."/>
            <person name="Chin C."/>
            <person name="Gnerre S."/>
            <person name="Grabherr M."/>
            <person name="Kleber M."/>
            <person name="Mauceli E."/>
            <person name="MacCallum I."/>
        </authorList>
    </citation>
    <scope>NUCLEOTIDE SEQUENCE [LARGE SCALE GENOMIC DNA]</scope>
    <source>
        <strain evidence="2">Rob3c / Tucson 14021-0248.25</strain>
    </source>
</reference>
<evidence type="ECO:0000313" key="1">
    <source>
        <dbReference type="EMBL" id="EDW42834.1"/>
    </source>
</evidence>